<dbReference type="SUPFAM" id="SSF55550">
    <property type="entry name" value="SH2 domain"/>
    <property type="match status" value="1"/>
</dbReference>
<proteinExistence type="predicted"/>
<protein>
    <recommendedName>
        <fullName evidence="8">Tensin-1-like</fullName>
    </recommendedName>
</protein>
<dbReference type="PANTHER" id="PTHR15832">
    <property type="entry name" value="SHC (SRC HOMOLOGY DOMAIN C-TERMINAL) ADAPTOR HOMOLOG"/>
    <property type="match status" value="1"/>
</dbReference>
<dbReference type="Proteomes" id="UP001430953">
    <property type="component" value="Unassembled WGS sequence"/>
</dbReference>
<dbReference type="EMBL" id="JADYXP020000004">
    <property type="protein sequence ID" value="KAL0125347.1"/>
    <property type="molecule type" value="Genomic_DNA"/>
</dbReference>
<feature type="compositionally biased region" description="Polar residues" evidence="3">
    <location>
        <begin position="208"/>
        <end position="223"/>
    </location>
</feature>
<dbReference type="Pfam" id="PF00017">
    <property type="entry name" value="SH2"/>
    <property type="match status" value="1"/>
</dbReference>
<dbReference type="InterPro" id="IPR000980">
    <property type="entry name" value="SH2"/>
</dbReference>
<dbReference type="SMART" id="SM00252">
    <property type="entry name" value="SH2"/>
    <property type="match status" value="1"/>
</dbReference>
<dbReference type="InterPro" id="IPR036860">
    <property type="entry name" value="SH2_dom_sf"/>
</dbReference>
<evidence type="ECO:0000259" key="4">
    <source>
        <dbReference type="PROSITE" id="PS01179"/>
    </source>
</evidence>
<feature type="compositionally biased region" description="Basic and acidic residues" evidence="3">
    <location>
        <begin position="446"/>
        <end position="459"/>
    </location>
</feature>
<evidence type="ECO:0000313" key="7">
    <source>
        <dbReference type="Proteomes" id="UP001430953"/>
    </source>
</evidence>
<dbReference type="SMART" id="SM00462">
    <property type="entry name" value="PTB"/>
    <property type="match status" value="1"/>
</dbReference>
<feature type="region of interest" description="Disordered" evidence="3">
    <location>
        <begin position="262"/>
        <end position="305"/>
    </location>
</feature>
<feature type="compositionally biased region" description="Polar residues" evidence="3">
    <location>
        <begin position="338"/>
        <end position="350"/>
    </location>
</feature>
<dbReference type="Gene3D" id="3.30.505.10">
    <property type="entry name" value="SH2 domain"/>
    <property type="match status" value="1"/>
</dbReference>
<name>A0AAW2GFZ4_9HYME</name>
<keyword evidence="1 2" id="KW-0727">SH2 domain</keyword>
<feature type="region of interest" description="Disordered" evidence="3">
    <location>
        <begin position="396"/>
        <end position="459"/>
    </location>
</feature>
<dbReference type="CDD" id="cd00173">
    <property type="entry name" value="SH2"/>
    <property type="match status" value="1"/>
</dbReference>
<dbReference type="AlphaFoldDB" id="A0AAW2GFZ4"/>
<dbReference type="PANTHER" id="PTHR15832:SF2">
    <property type="entry name" value="SH2 DOMAIN-CONTAINING PROTEIN"/>
    <property type="match status" value="1"/>
</dbReference>
<reference evidence="6 7" key="1">
    <citation type="submission" date="2023-03" db="EMBL/GenBank/DDBJ databases">
        <title>High recombination rates correlate with genetic variation in Cardiocondyla obscurior ants.</title>
        <authorList>
            <person name="Errbii M."/>
        </authorList>
    </citation>
    <scope>NUCLEOTIDE SEQUENCE [LARGE SCALE GENOMIC DNA]</scope>
    <source>
        <strain evidence="6">Alpha-2009</strain>
        <tissue evidence="6">Whole body</tissue>
    </source>
</reference>
<dbReference type="PROSITE" id="PS01179">
    <property type="entry name" value="PID"/>
    <property type="match status" value="1"/>
</dbReference>
<evidence type="ECO:0000256" key="3">
    <source>
        <dbReference type="SAM" id="MobiDB-lite"/>
    </source>
</evidence>
<feature type="domain" description="SH2" evidence="5">
    <location>
        <begin position="465"/>
        <end position="564"/>
    </location>
</feature>
<feature type="region of interest" description="Disordered" evidence="3">
    <location>
        <begin position="203"/>
        <end position="239"/>
    </location>
</feature>
<dbReference type="PRINTS" id="PR00401">
    <property type="entry name" value="SH2DOMAIN"/>
</dbReference>
<evidence type="ECO:0000259" key="5">
    <source>
        <dbReference type="PROSITE" id="PS50001"/>
    </source>
</evidence>
<evidence type="ECO:0000256" key="1">
    <source>
        <dbReference type="ARBA" id="ARBA00022999"/>
    </source>
</evidence>
<keyword evidence="7" id="KW-1185">Reference proteome</keyword>
<feature type="domain" description="PID" evidence="4">
    <location>
        <begin position="74"/>
        <end position="158"/>
    </location>
</feature>
<dbReference type="Gene3D" id="2.30.29.30">
    <property type="entry name" value="Pleckstrin-homology domain (PH domain)/Phosphotyrosine-binding domain (PTB)"/>
    <property type="match status" value="1"/>
</dbReference>
<evidence type="ECO:0008006" key="8">
    <source>
        <dbReference type="Google" id="ProtNLM"/>
    </source>
</evidence>
<sequence>MLYIFRLCILDSEAERASYVRIASSYLQQPSSTSHSYLNETKTRKILSRLCRNFVQPLHARRLICLFQYSDRFTPVLLIVSLAGIKVCSPDGKCVQMAHALRRISYATCEPLHAQFSFLAREPRAHFSLQYCHSFITESAEQAEELNTIVGNAFRMAYVAQLQRQPILQDVISPRSTTAYRKDKQEHRTSWNKSSTVDDTIAAGACRSPSSNSSWLKSRTSLASRPGRGPSAADMNVQLGSAGSPTLRLASVKTPNTIPGLRPSFTNVLGPITSADEPKSISQQSTPTSDESNSPTELNSYKRLTDKPPLIKRLAMGLTGGRDVLGLNGEDDSCPLVSGSSTPTSPSNRPHSGGYINEAIIDSEGTRPLYNKIPPSESLDNTINASITNAKNFNIENNRIGHNCPDSNTEAEFKSKRRSQISTSSSSVPADGSTHGSTPTPPPLPERTDSLNNRSEEAELRKAPWFQAGIPREITLEVLSQEPEGAFMVRESTSKPGCYALSLRVPREFQPSGIAHYLIMRTNKGYKIKGFTKEFTTLTALITHHSVMPELLPCPLSLSRYNPSFVKTDSSKDFADIDSDPDYNTLADFRKMMADLNV</sequence>
<dbReference type="InterPro" id="IPR006020">
    <property type="entry name" value="PTB/PI_dom"/>
</dbReference>
<dbReference type="PROSITE" id="PS50001">
    <property type="entry name" value="SH2"/>
    <property type="match status" value="1"/>
</dbReference>
<evidence type="ECO:0000256" key="2">
    <source>
        <dbReference type="PROSITE-ProRule" id="PRU00191"/>
    </source>
</evidence>
<dbReference type="SUPFAM" id="SSF50729">
    <property type="entry name" value="PH domain-like"/>
    <property type="match status" value="1"/>
</dbReference>
<comment type="caution">
    <text evidence="6">The sequence shown here is derived from an EMBL/GenBank/DDBJ whole genome shotgun (WGS) entry which is preliminary data.</text>
</comment>
<accession>A0AAW2GFZ4</accession>
<evidence type="ECO:0000313" key="6">
    <source>
        <dbReference type="EMBL" id="KAL0125347.1"/>
    </source>
</evidence>
<gene>
    <name evidence="6" type="ORF">PUN28_004469</name>
</gene>
<organism evidence="6 7">
    <name type="scientific">Cardiocondyla obscurior</name>
    <dbReference type="NCBI Taxonomy" id="286306"/>
    <lineage>
        <taxon>Eukaryota</taxon>
        <taxon>Metazoa</taxon>
        <taxon>Ecdysozoa</taxon>
        <taxon>Arthropoda</taxon>
        <taxon>Hexapoda</taxon>
        <taxon>Insecta</taxon>
        <taxon>Pterygota</taxon>
        <taxon>Neoptera</taxon>
        <taxon>Endopterygota</taxon>
        <taxon>Hymenoptera</taxon>
        <taxon>Apocrita</taxon>
        <taxon>Aculeata</taxon>
        <taxon>Formicoidea</taxon>
        <taxon>Formicidae</taxon>
        <taxon>Myrmicinae</taxon>
        <taxon>Cardiocondyla</taxon>
    </lineage>
</organism>
<feature type="compositionally biased region" description="Polar residues" evidence="3">
    <location>
        <begin position="280"/>
        <end position="299"/>
    </location>
</feature>
<feature type="region of interest" description="Disordered" evidence="3">
    <location>
        <begin position="329"/>
        <end position="356"/>
    </location>
</feature>
<dbReference type="InterPro" id="IPR011993">
    <property type="entry name" value="PH-like_dom_sf"/>
</dbReference>
<dbReference type="Pfam" id="PF00640">
    <property type="entry name" value="PID"/>
    <property type="match status" value="1"/>
</dbReference>